<feature type="DNA-binding region" description="H-T-H motif" evidence="6">
    <location>
        <begin position="572"/>
        <end position="592"/>
    </location>
</feature>
<evidence type="ECO:0000256" key="7">
    <source>
        <dbReference type="SAM" id="MobiDB-lite"/>
    </source>
</evidence>
<reference evidence="10" key="1">
    <citation type="submission" date="2024-04" db="EMBL/GenBank/DDBJ databases">
        <title>Salinicola lusitanus LLJ914,a marine bacterium isolated from the Okinawa Trough.</title>
        <authorList>
            <person name="Li J."/>
        </authorList>
    </citation>
    <scope>NUCLEOTIDE SEQUENCE [LARGE SCALE GENOMIC DNA]</scope>
</reference>
<dbReference type="GO" id="GO:0003677">
    <property type="term" value="F:DNA binding"/>
    <property type="evidence" value="ECO:0007669"/>
    <property type="project" value="UniProtKB-UniRule"/>
</dbReference>
<feature type="compositionally biased region" description="Basic residues" evidence="7">
    <location>
        <begin position="905"/>
        <end position="915"/>
    </location>
</feature>
<dbReference type="AlphaFoldDB" id="A0AAW0PWW3"/>
<evidence type="ECO:0000256" key="4">
    <source>
        <dbReference type="ARBA" id="ARBA00023163"/>
    </source>
</evidence>
<dbReference type="InterPro" id="IPR007889">
    <property type="entry name" value="HTH_Psq"/>
</dbReference>
<dbReference type="Gene3D" id="1.10.10.60">
    <property type="entry name" value="Homeodomain-like"/>
    <property type="match status" value="1"/>
</dbReference>
<comment type="caution">
    <text evidence="9">The sequence shown here is derived from an EMBL/GenBank/DDBJ whole genome shotgun (WGS) entry which is preliminary data.</text>
</comment>
<keyword evidence="10" id="KW-1185">Reference proteome</keyword>
<dbReference type="PANTHER" id="PTHR21545">
    <property type="entry name" value="TRANSCRIPTION FACTOR MLR1/2"/>
    <property type="match status" value="1"/>
</dbReference>
<dbReference type="Pfam" id="PF05225">
    <property type="entry name" value="HTH_psq"/>
    <property type="match status" value="1"/>
</dbReference>
<feature type="region of interest" description="Disordered" evidence="7">
    <location>
        <begin position="596"/>
        <end position="616"/>
    </location>
</feature>
<accession>A0AAW0PWW3</accession>
<dbReference type="InterPro" id="IPR009057">
    <property type="entry name" value="Homeodomain-like_sf"/>
</dbReference>
<feature type="compositionally biased region" description="Low complexity" evidence="7">
    <location>
        <begin position="811"/>
        <end position="836"/>
    </location>
</feature>
<feature type="region of interest" description="Disordered" evidence="7">
    <location>
        <begin position="433"/>
        <end position="454"/>
    </location>
</feature>
<feature type="compositionally biased region" description="Basic and acidic residues" evidence="7">
    <location>
        <begin position="867"/>
        <end position="877"/>
    </location>
</feature>
<feature type="region of interest" description="Disordered" evidence="7">
    <location>
        <begin position="241"/>
        <end position="270"/>
    </location>
</feature>
<evidence type="ECO:0000313" key="9">
    <source>
        <dbReference type="EMBL" id="KAK7929253.1"/>
    </source>
</evidence>
<evidence type="ECO:0000313" key="10">
    <source>
        <dbReference type="Proteomes" id="UP001460270"/>
    </source>
</evidence>
<sequence>MATVPCSKCTAERKGFRRELDSWRHKLIHCIGLESILEGIYGPLLLRDISLFDDYEPEDVVDWTPEDGSHCSFCNLPLEKLNVRPSFVRIIYCHPRLPYRPRLTTLHAMFLPFLRAAKQLTGSYRLCLARKMCLLTVTKHPLIAQELMKKMIHQFAMEYASKCLLHTTTNGVQSKTISPQSETADAPLDLTVSRTQEERNNNQLCANATVAPAIHRLSHLDVKRLSSKTCVHETCSNVRAHHNESDTTHKSRSDVTNTRNKGVDPSPCNPFLMPKSIPSITSILILMFGPPILRRQQRQKDYIERSLELSEGLLSKALKDIRSGRLQEQRAALLYGIPLQVLKQGQESWSEEGLLQHLSPGNKDAREEASSYCVMSSMLGGEARLVLQKVAAWAERAEVGGAAEENGDLSFPSSSLTFFQPNKTIPQSFPQLRDALQPPLSPTPSLEPPTPLRIPQVRSLSDQSRSLPTENGGATESLHLRTSLVEGTASVPVLSSAARPLFKVRPSALAHSCNLSPHRLGSRASLVDEMEEGADRRDKDKQPRKKRGRYRQYDHELMEEAITMVMSGRMSVSKAQGVYGVPHSTLEYKVKERTGTLKNPPKKKSTIPCPSSTNVSGSGSICSATSGILTSATPTNSCCKPTTVQERGEPQCQGTKTSALDLNKQSNGRPPTLHQIQDEKAEPVMKIRANADTHLTEIITAVLHTGRSSEYNFGELINCHNEEPQTPNTRSRRRQEMLAAMAMPTENATTRRQTQQTKLKDEEGMRYSLKSAAAVNGSRADECFDPCEESSWSGTPEKVKRQDTQPATLTLSPLKSSGSPAKSSSVSPRLSPSKASLRLSPQAKSSSPKSTTSSPKMGTRSTPTKWVADDDCQRFSHDVSGLNENDSPKRRRGRPKKLGPQLEKKVKRPIGRPRKEKIADSQ</sequence>
<organism evidence="9 10">
    <name type="scientific">Mugilogobius chulae</name>
    <name type="common">yellowstripe goby</name>
    <dbReference type="NCBI Taxonomy" id="88201"/>
    <lineage>
        <taxon>Eukaryota</taxon>
        <taxon>Metazoa</taxon>
        <taxon>Chordata</taxon>
        <taxon>Craniata</taxon>
        <taxon>Vertebrata</taxon>
        <taxon>Euteleostomi</taxon>
        <taxon>Actinopterygii</taxon>
        <taxon>Neopterygii</taxon>
        <taxon>Teleostei</taxon>
        <taxon>Neoteleostei</taxon>
        <taxon>Acanthomorphata</taxon>
        <taxon>Gobiaria</taxon>
        <taxon>Gobiiformes</taxon>
        <taxon>Gobioidei</taxon>
        <taxon>Gobiidae</taxon>
        <taxon>Gobionellinae</taxon>
        <taxon>Mugilogobius</taxon>
    </lineage>
</organism>
<keyword evidence="3 6" id="KW-0238">DNA-binding</keyword>
<feature type="region of interest" description="Disordered" evidence="7">
    <location>
        <begin position="785"/>
        <end position="922"/>
    </location>
</feature>
<comment type="subcellular location">
    <subcellularLocation>
        <location evidence="1 6">Nucleus</location>
    </subcellularLocation>
</comment>
<dbReference type="EMBL" id="JBBPFD010000004">
    <property type="protein sequence ID" value="KAK7929253.1"/>
    <property type="molecule type" value="Genomic_DNA"/>
</dbReference>
<feature type="compositionally biased region" description="Basic and acidic residues" evidence="7">
    <location>
        <begin position="241"/>
        <end position="253"/>
    </location>
</feature>
<evidence type="ECO:0000256" key="1">
    <source>
        <dbReference type="ARBA" id="ARBA00004123"/>
    </source>
</evidence>
<dbReference type="PANTHER" id="PTHR21545:SF13">
    <property type="entry name" value="ECDYSONE-INDUCED PROTEIN 93F, ISOFORM C"/>
    <property type="match status" value="1"/>
</dbReference>
<feature type="compositionally biased region" description="Low complexity" evidence="7">
    <location>
        <begin position="844"/>
        <end position="856"/>
    </location>
</feature>
<feature type="compositionally biased region" description="Pro residues" evidence="7">
    <location>
        <begin position="439"/>
        <end position="452"/>
    </location>
</feature>
<feature type="region of interest" description="Disordered" evidence="7">
    <location>
        <begin position="741"/>
        <end position="765"/>
    </location>
</feature>
<evidence type="ECO:0000259" key="8">
    <source>
        <dbReference type="PROSITE" id="PS50960"/>
    </source>
</evidence>
<evidence type="ECO:0000256" key="3">
    <source>
        <dbReference type="ARBA" id="ARBA00023125"/>
    </source>
</evidence>
<dbReference type="GO" id="GO:0006357">
    <property type="term" value="P:regulation of transcription by RNA polymerase II"/>
    <property type="evidence" value="ECO:0007669"/>
    <property type="project" value="TreeGrafter"/>
</dbReference>
<keyword evidence="2" id="KW-0805">Transcription regulation</keyword>
<gene>
    <name evidence="9" type="ORF">WMY93_005648</name>
</gene>
<name>A0AAW0PWW3_9GOBI</name>
<dbReference type="SUPFAM" id="SSF46689">
    <property type="entry name" value="Homeodomain-like"/>
    <property type="match status" value="1"/>
</dbReference>
<feature type="region of interest" description="Disordered" evidence="7">
    <location>
        <begin position="524"/>
        <end position="550"/>
    </location>
</feature>
<protein>
    <recommendedName>
        <fullName evidence="8">HTH psq-type domain-containing protein</fullName>
    </recommendedName>
</protein>
<evidence type="ECO:0000256" key="5">
    <source>
        <dbReference type="ARBA" id="ARBA00023242"/>
    </source>
</evidence>
<keyword evidence="5 6" id="KW-0539">Nucleus</keyword>
<dbReference type="GO" id="GO:0005634">
    <property type="term" value="C:nucleus"/>
    <property type="evidence" value="ECO:0007669"/>
    <property type="project" value="UniProtKB-SubCell"/>
</dbReference>
<dbReference type="FunFam" id="1.10.10.60:FF:000019">
    <property type="entry name" value="Ligand-dependent corepressor isoform 1"/>
    <property type="match status" value="1"/>
</dbReference>
<evidence type="ECO:0000256" key="6">
    <source>
        <dbReference type="PROSITE-ProRule" id="PRU00320"/>
    </source>
</evidence>
<dbReference type="PROSITE" id="PS50960">
    <property type="entry name" value="HTH_PSQ"/>
    <property type="match status" value="1"/>
</dbReference>
<evidence type="ECO:0000256" key="2">
    <source>
        <dbReference type="ARBA" id="ARBA00023015"/>
    </source>
</evidence>
<feature type="domain" description="HTH psq-type" evidence="8">
    <location>
        <begin position="544"/>
        <end position="596"/>
    </location>
</feature>
<dbReference type="Proteomes" id="UP001460270">
    <property type="component" value="Unassembled WGS sequence"/>
</dbReference>
<proteinExistence type="predicted"/>
<keyword evidence="4" id="KW-0804">Transcription</keyword>